<keyword evidence="6 7" id="KW-0472">Membrane</keyword>
<evidence type="ECO:0000313" key="10">
    <source>
        <dbReference type="Proteomes" id="UP000521032"/>
    </source>
</evidence>
<feature type="transmembrane region" description="Helical" evidence="7">
    <location>
        <begin position="69"/>
        <end position="87"/>
    </location>
</feature>
<comment type="similarity">
    <text evidence="2">Belongs to the EamA transporter family.</text>
</comment>
<feature type="domain" description="EamA" evidence="8">
    <location>
        <begin position="152"/>
        <end position="288"/>
    </location>
</feature>
<sequence>MTKNQLTFTYLSILMATIIWGLNMVLLKVLVTELPPATMTAFRIMTAGITTLIIIVSLKSHRKMTRSEWRYILIGTLFGVVLHHLFIAKGLVLINASNASLILALLPITTAIMGVMFLGEQMTKFRLVGFILALIGVFFIQGGTFSNMVFSKGELYLFIAMFVQAMSFIFVRKLTFTLDSKQATSVMFLIGSTVLLLISIFTEPSGIKTFFSMSPPTMFVFLFSGIVATGIGFIIFNGSIQRIGAGNTVIFNNLVPLFGLVFSALLLNDVINRVQMSGFIFIVLGVLFGTGYIETKIFKHNPSKMKTQLDDDL</sequence>
<dbReference type="PANTHER" id="PTHR32322:SF18">
    <property type="entry name" value="S-ADENOSYLMETHIONINE_S-ADENOSYLHOMOCYSTEINE TRANSPORTER"/>
    <property type="match status" value="1"/>
</dbReference>
<feature type="domain" description="EamA" evidence="8">
    <location>
        <begin position="9"/>
        <end position="140"/>
    </location>
</feature>
<keyword evidence="5 7" id="KW-1133">Transmembrane helix</keyword>
<evidence type="ECO:0000256" key="1">
    <source>
        <dbReference type="ARBA" id="ARBA00004651"/>
    </source>
</evidence>
<accession>A0A6V7RBC6</accession>
<dbReference type="InterPro" id="IPR050638">
    <property type="entry name" value="AA-Vitamin_Transporters"/>
</dbReference>
<comment type="subcellular location">
    <subcellularLocation>
        <location evidence="1">Cell membrane</location>
        <topology evidence="1">Multi-pass membrane protein</topology>
    </subcellularLocation>
</comment>
<feature type="transmembrane region" description="Helical" evidence="7">
    <location>
        <begin position="155"/>
        <end position="171"/>
    </location>
</feature>
<dbReference type="GO" id="GO:0005886">
    <property type="term" value="C:plasma membrane"/>
    <property type="evidence" value="ECO:0007669"/>
    <property type="project" value="UniProtKB-SubCell"/>
</dbReference>
<dbReference type="InterPro" id="IPR000620">
    <property type="entry name" value="EamA_dom"/>
</dbReference>
<evidence type="ECO:0000256" key="4">
    <source>
        <dbReference type="ARBA" id="ARBA00022692"/>
    </source>
</evidence>
<comment type="caution">
    <text evidence="9">The sequence shown here is derived from an EMBL/GenBank/DDBJ whole genome shotgun (WGS) entry which is preliminary data.</text>
</comment>
<feature type="transmembrane region" description="Helical" evidence="7">
    <location>
        <begin position="249"/>
        <end position="268"/>
    </location>
</feature>
<evidence type="ECO:0000313" key="9">
    <source>
        <dbReference type="EMBL" id="CAD2074062.1"/>
    </source>
</evidence>
<dbReference type="Pfam" id="PF00892">
    <property type="entry name" value="EamA"/>
    <property type="match status" value="2"/>
</dbReference>
<evidence type="ECO:0000256" key="7">
    <source>
        <dbReference type="SAM" id="Phobius"/>
    </source>
</evidence>
<dbReference type="EMBL" id="CAJEWE010000007">
    <property type="protein sequence ID" value="CAD2074062.1"/>
    <property type="molecule type" value="Genomic_DNA"/>
</dbReference>
<feature type="transmembrane region" description="Helical" evidence="7">
    <location>
        <begin position="99"/>
        <end position="118"/>
    </location>
</feature>
<evidence type="ECO:0000256" key="5">
    <source>
        <dbReference type="ARBA" id="ARBA00022989"/>
    </source>
</evidence>
<keyword evidence="3" id="KW-1003">Cell membrane</keyword>
<dbReference type="InterPro" id="IPR037185">
    <property type="entry name" value="EmrE-like"/>
</dbReference>
<dbReference type="PANTHER" id="PTHR32322">
    <property type="entry name" value="INNER MEMBRANE TRANSPORTER"/>
    <property type="match status" value="1"/>
</dbReference>
<feature type="transmembrane region" description="Helical" evidence="7">
    <location>
        <begin position="274"/>
        <end position="293"/>
    </location>
</feature>
<feature type="transmembrane region" description="Helical" evidence="7">
    <location>
        <begin position="125"/>
        <end position="143"/>
    </location>
</feature>
<evidence type="ECO:0000256" key="2">
    <source>
        <dbReference type="ARBA" id="ARBA00007362"/>
    </source>
</evidence>
<evidence type="ECO:0000256" key="3">
    <source>
        <dbReference type="ARBA" id="ARBA00022475"/>
    </source>
</evidence>
<dbReference type="Gene3D" id="1.10.3730.20">
    <property type="match status" value="1"/>
</dbReference>
<reference evidence="9 10" key="1">
    <citation type="submission" date="2020-07" db="EMBL/GenBank/DDBJ databases">
        <authorList>
            <person name="Criscuolo A."/>
        </authorList>
    </citation>
    <scope>NUCLEOTIDE SEQUENCE [LARGE SCALE GENOMIC DNA]</scope>
    <source>
        <strain evidence="10">CIP 111030</strain>
    </source>
</reference>
<feature type="transmembrane region" description="Helical" evidence="7">
    <location>
        <begin position="217"/>
        <end position="237"/>
    </location>
</feature>
<organism evidence="9 10">
    <name type="scientific">Phocicoccus schoeneichii</name>
    <dbReference type="NCBI Taxonomy" id="1812261"/>
    <lineage>
        <taxon>Bacteria</taxon>
        <taxon>Bacillati</taxon>
        <taxon>Bacillota</taxon>
        <taxon>Bacilli</taxon>
        <taxon>Bacillales</taxon>
        <taxon>Salinicoccaceae</taxon>
        <taxon>Phocicoccus</taxon>
    </lineage>
</organism>
<dbReference type="AlphaFoldDB" id="A0A6V7RBC6"/>
<dbReference type="Proteomes" id="UP000521032">
    <property type="component" value="Unassembled WGS sequence"/>
</dbReference>
<feature type="transmembrane region" description="Helical" evidence="7">
    <location>
        <begin position="7"/>
        <end position="31"/>
    </location>
</feature>
<keyword evidence="4 7" id="KW-0812">Transmembrane</keyword>
<dbReference type="RefSeq" id="WP_186085967.1">
    <property type="nucleotide sequence ID" value="NZ_BMDB01000002.1"/>
</dbReference>
<name>A0A6V7RBC6_9BACL</name>
<proteinExistence type="inferred from homology"/>
<feature type="transmembrane region" description="Helical" evidence="7">
    <location>
        <begin position="37"/>
        <end position="57"/>
    </location>
</feature>
<evidence type="ECO:0000256" key="6">
    <source>
        <dbReference type="ARBA" id="ARBA00023136"/>
    </source>
</evidence>
<dbReference type="SUPFAM" id="SSF103481">
    <property type="entry name" value="Multidrug resistance efflux transporter EmrE"/>
    <property type="match status" value="2"/>
</dbReference>
<feature type="transmembrane region" description="Helical" evidence="7">
    <location>
        <begin position="183"/>
        <end position="202"/>
    </location>
</feature>
<gene>
    <name evidence="9" type="ORF">JEOSCH030_00614</name>
</gene>
<evidence type="ECO:0000259" key="8">
    <source>
        <dbReference type="Pfam" id="PF00892"/>
    </source>
</evidence>
<protein>
    <submittedName>
        <fullName evidence="9">Putative DMT superfamily transporter inner membrane protein</fullName>
    </submittedName>
</protein>
<keyword evidence="10" id="KW-1185">Reference proteome</keyword>